<dbReference type="GO" id="GO:0005634">
    <property type="term" value="C:nucleus"/>
    <property type="evidence" value="ECO:0000318"/>
    <property type="project" value="GO_Central"/>
</dbReference>
<dbReference type="PANTHER" id="PTHR31948">
    <property type="entry name" value="ZINC-FINGER HOMEODOMAIN PROTEIN 2"/>
    <property type="match status" value="1"/>
</dbReference>
<keyword evidence="6" id="KW-1185">Reference proteome</keyword>
<keyword evidence="2" id="KW-0863">Zinc-finger</keyword>
<dbReference type="EMBL" id="CM009292">
    <property type="protein sequence ID" value="PNT45642.1"/>
    <property type="molecule type" value="Genomic_DNA"/>
</dbReference>
<dbReference type="GO" id="GO:0006355">
    <property type="term" value="P:regulation of DNA-templated transcription"/>
    <property type="evidence" value="ECO:0000318"/>
    <property type="project" value="GO_Central"/>
</dbReference>
<keyword evidence="1" id="KW-0479">Metal-binding</keyword>
<dbReference type="GO" id="GO:0000976">
    <property type="term" value="F:transcription cis-regulatory region binding"/>
    <property type="evidence" value="ECO:0000318"/>
    <property type="project" value="GO_Central"/>
</dbReference>
<evidence type="ECO:0000256" key="2">
    <source>
        <dbReference type="ARBA" id="ARBA00022771"/>
    </source>
</evidence>
<dbReference type="GO" id="GO:0008270">
    <property type="term" value="F:zinc ion binding"/>
    <property type="evidence" value="ECO:0007669"/>
    <property type="project" value="UniProtKB-KW"/>
</dbReference>
<dbReference type="InParanoid" id="B9GY33"/>
<evidence type="ECO:0000256" key="3">
    <source>
        <dbReference type="ARBA" id="ARBA00022833"/>
    </source>
</evidence>
<dbReference type="STRING" id="3694.B9GY33"/>
<evidence type="ECO:0000256" key="1">
    <source>
        <dbReference type="ARBA" id="ARBA00022723"/>
    </source>
</evidence>
<reference evidence="5 6" key="1">
    <citation type="journal article" date="2006" name="Science">
        <title>The genome of black cottonwood, Populus trichocarpa (Torr. &amp; Gray).</title>
        <authorList>
            <person name="Tuskan G.A."/>
            <person name="Difazio S."/>
            <person name="Jansson S."/>
            <person name="Bohlmann J."/>
            <person name="Grigoriev I."/>
            <person name="Hellsten U."/>
            <person name="Putnam N."/>
            <person name="Ralph S."/>
            <person name="Rombauts S."/>
            <person name="Salamov A."/>
            <person name="Schein J."/>
            <person name="Sterck L."/>
            <person name="Aerts A."/>
            <person name="Bhalerao R.R."/>
            <person name="Bhalerao R.P."/>
            <person name="Blaudez D."/>
            <person name="Boerjan W."/>
            <person name="Brun A."/>
            <person name="Brunner A."/>
            <person name="Busov V."/>
            <person name="Campbell M."/>
            <person name="Carlson J."/>
            <person name="Chalot M."/>
            <person name="Chapman J."/>
            <person name="Chen G.L."/>
            <person name="Cooper D."/>
            <person name="Coutinho P.M."/>
            <person name="Couturier J."/>
            <person name="Covert S."/>
            <person name="Cronk Q."/>
            <person name="Cunningham R."/>
            <person name="Davis J."/>
            <person name="Degroeve S."/>
            <person name="Dejardin A."/>
            <person name="Depamphilis C."/>
            <person name="Detter J."/>
            <person name="Dirks B."/>
            <person name="Dubchak I."/>
            <person name="Duplessis S."/>
            <person name="Ehlting J."/>
            <person name="Ellis B."/>
            <person name="Gendler K."/>
            <person name="Goodstein D."/>
            <person name="Gribskov M."/>
            <person name="Grimwood J."/>
            <person name="Groover A."/>
            <person name="Gunter L."/>
            <person name="Hamberger B."/>
            <person name="Heinze B."/>
            <person name="Helariutta Y."/>
            <person name="Henrissat B."/>
            <person name="Holligan D."/>
            <person name="Holt R."/>
            <person name="Huang W."/>
            <person name="Islam-Faridi N."/>
            <person name="Jones S."/>
            <person name="Jones-Rhoades M."/>
            <person name="Jorgensen R."/>
            <person name="Joshi C."/>
            <person name="Kangasjarvi J."/>
            <person name="Karlsson J."/>
            <person name="Kelleher C."/>
            <person name="Kirkpatrick R."/>
            <person name="Kirst M."/>
            <person name="Kohler A."/>
            <person name="Kalluri U."/>
            <person name="Larimer F."/>
            <person name="Leebens-Mack J."/>
            <person name="Leple J.C."/>
            <person name="Locascio P."/>
            <person name="Lou Y."/>
            <person name="Lucas S."/>
            <person name="Martin F."/>
            <person name="Montanini B."/>
            <person name="Napoli C."/>
            <person name="Nelson D.R."/>
            <person name="Nelson C."/>
            <person name="Nieminen K."/>
            <person name="Nilsson O."/>
            <person name="Pereda V."/>
            <person name="Peter G."/>
            <person name="Philippe R."/>
            <person name="Pilate G."/>
            <person name="Poliakov A."/>
            <person name="Razumovskaya J."/>
            <person name="Richardson P."/>
            <person name="Rinaldi C."/>
            <person name="Ritland K."/>
            <person name="Rouze P."/>
            <person name="Ryaboy D."/>
            <person name="Schmutz J."/>
            <person name="Schrader J."/>
            <person name="Segerman B."/>
            <person name="Shin H."/>
            <person name="Siddiqui A."/>
            <person name="Sterky F."/>
            <person name="Terry A."/>
            <person name="Tsai C.J."/>
            <person name="Uberbacher E."/>
            <person name="Unneberg P."/>
            <person name="Vahala J."/>
            <person name="Wall K."/>
            <person name="Wessler S."/>
            <person name="Yang G."/>
            <person name="Yin T."/>
            <person name="Douglas C."/>
            <person name="Marra M."/>
            <person name="Sandberg G."/>
            <person name="Van de Peer Y."/>
            <person name="Rokhsar D."/>
        </authorList>
    </citation>
    <scope>NUCLEOTIDE SEQUENCE [LARGE SCALE GENOMIC DNA]</scope>
    <source>
        <strain evidence="6">cv. Nisqually</strain>
    </source>
</reference>
<dbReference type="Pfam" id="PF04770">
    <property type="entry name" value="ZF-HD_dimer"/>
    <property type="match status" value="1"/>
</dbReference>
<gene>
    <name evidence="5" type="ORF">POPTR_003G146700</name>
</gene>
<dbReference type="NCBIfam" id="TIGR01566">
    <property type="entry name" value="ZF_HD_prot_N"/>
    <property type="match status" value="1"/>
</dbReference>
<name>B9GY33_POPTR</name>
<dbReference type="GO" id="GO:0003700">
    <property type="term" value="F:DNA-binding transcription factor activity"/>
    <property type="evidence" value="ECO:0000318"/>
    <property type="project" value="GO_Central"/>
</dbReference>
<dbReference type="AlphaFoldDB" id="B9GY33"/>
<dbReference type="InterPro" id="IPR006456">
    <property type="entry name" value="ZF_HD_homeobox_Cys/His_dimer"/>
</dbReference>
<dbReference type="PANTHER" id="PTHR31948:SF147">
    <property type="entry name" value="ZF-HD DIMERIZATION-TYPE DOMAIN-CONTAINING PROTEIN"/>
    <property type="match status" value="1"/>
</dbReference>
<evidence type="ECO:0000313" key="6">
    <source>
        <dbReference type="Proteomes" id="UP000006729"/>
    </source>
</evidence>
<evidence type="ECO:0000259" key="4">
    <source>
        <dbReference type="PROSITE" id="PS51523"/>
    </source>
</evidence>
<protein>
    <recommendedName>
        <fullName evidence="4">ZF-HD dimerization-type domain-containing protein</fullName>
    </recommendedName>
</protein>
<sequence length="73" mass="8277">MDIPLQASRRIKRPYKKVERYKECLKNHAATICGKAIDGCGEFIPGEEEGSLEAPQVLNLILIHDMILNRNIN</sequence>
<proteinExistence type="predicted"/>
<dbReference type="PROSITE" id="PS51523">
    <property type="entry name" value="ZF_HD_DIMER"/>
    <property type="match status" value="1"/>
</dbReference>
<feature type="domain" description="ZF-HD dimerization-type" evidence="4">
    <location>
        <begin position="21"/>
        <end position="72"/>
    </location>
</feature>
<organism evidence="5 6">
    <name type="scientific">Populus trichocarpa</name>
    <name type="common">Western balsam poplar</name>
    <name type="synonym">Populus balsamifera subsp. trichocarpa</name>
    <dbReference type="NCBI Taxonomy" id="3694"/>
    <lineage>
        <taxon>Eukaryota</taxon>
        <taxon>Viridiplantae</taxon>
        <taxon>Streptophyta</taxon>
        <taxon>Embryophyta</taxon>
        <taxon>Tracheophyta</taxon>
        <taxon>Spermatophyta</taxon>
        <taxon>Magnoliopsida</taxon>
        <taxon>eudicotyledons</taxon>
        <taxon>Gunneridae</taxon>
        <taxon>Pentapetalae</taxon>
        <taxon>rosids</taxon>
        <taxon>fabids</taxon>
        <taxon>Malpighiales</taxon>
        <taxon>Salicaceae</taxon>
        <taxon>Saliceae</taxon>
        <taxon>Populus</taxon>
    </lineage>
</organism>
<dbReference type="Proteomes" id="UP000006729">
    <property type="component" value="Chromosome 3"/>
</dbReference>
<keyword evidence="3" id="KW-0862">Zinc</keyword>
<evidence type="ECO:0000313" key="5">
    <source>
        <dbReference type="EMBL" id="PNT45642.1"/>
    </source>
</evidence>
<accession>B9GY33</accession>